<dbReference type="RefSeq" id="WP_193932951.1">
    <property type="nucleotide sequence ID" value="NZ_CAWPMZ010000073.1"/>
</dbReference>
<organism evidence="2 3">
    <name type="scientific">Gloeocapsopsis crepidinum LEGE 06123</name>
    <dbReference type="NCBI Taxonomy" id="588587"/>
    <lineage>
        <taxon>Bacteria</taxon>
        <taxon>Bacillati</taxon>
        <taxon>Cyanobacteriota</taxon>
        <taxon>Cyanophyceae</taxon>
        <taxon>Oscillatoriophycideae</taxon>
        <taxon>Chroococcales</taxon>
        <taxon>Chroococcaceae</taxon>
        <taxon>Gloeocapsopsis</taxon>
    </lineage>
</organism>
<protein>
    <submittedName>
        <fullName evidence="2">Uncharacterized protein</fullName>
    </submittedName>
</protein>
<feature type="region of interest" description="Disordered" evidence="1">
    <location>
        <begin position="63"/>
        <end position="86"/>
    </location>
</feature>
<proteinExistence type="predicted"/>
<dbReference type="Proteomes" id="UP000651156">
    <property type="component" value="Unassembled WGS sequence"/>
</dbReference>
<dbReference type="EMBL" id="JADEWN010000040">
    <property type="protein sequence ID" value="MBE9191792.1"/>
    <property type="molecule type" value="Genomic_DNA"/>
</dbReference>
<name>A0ABR9UU43_9CHRO</name>
<evidence type="ECO:0000313" key="2">
    <source>
        <dbReference type="EMBL" id="MBE9191792.1"/>
    </source>
</evidence>
<gene>
    <name evidence="2" type="ORF">IQ230_15830</name>
</gene>
<reference evidence="2 3" key="1">
    <citation type="submission" date="2020-10" db="EMBL/GenBank/DDBJ databases">
        <authorList>
            <person name="Castelo-Branco R."/>
            <person name="Eusebio N."/>
            <person name="Adriana R."/>
            <person name="Vieira A."/>
            <person name="Brugerolle De Fraissinette N."/>
            <person name="Rezende De Castro R."/>
            <person name="Schneider M.P."/>
            <person name="Vasconcelos V."/>
            <person name="Leao P.N."/>
        </authorList>
    </citation>
    <scope>NUCLEOTIDE SEQUENCE [LARGE SCALE GENOMIC DNA]</scope>
    <source>
        <strain evidence="2 3">LEGE 06123</strain>
    </source>
</reference>
<feature type="compositionally biased region" description="Polar residues" evidence="1">
    <location>
        <begin position="68"/>
        <end position="86"/>
    </location>
</feature>
<comment type="caution">
    <text evidence="2">The sequence shown here is derived from an EMBL/GenBank/DDBJ whole genome shotgun (WGS) entry which is preliminary data.</text>
</comment>
<sequence>MSSASGRYQSKLFNFIHQQSRRFTEQCDRAFRQIQFATSWIAPAVLYPFYALFQSTRKLKFSPKPASPQLQAPQQDSSPQTPSTDTPIQQVLQLFETPTEEITRPQQDEQPQSNIFAWFSPRIIHLAQQTKELFHPNPQDTTASPVEWIPVAAKLKNNRRVIRGIATELTNRNLVLVTTENEILNVFTPQQQEQLQATIEGEVATYWRCQRLAYASQMPTQLNGKTSPGNLLIDATPLNLLDRVFAEIESHSFALTQHWQSQLNSTTILADTANQNNIESDNSTSQTLRIQALIWAAIDFFFGSSSNTKIGKNTPVKSLQFSRKTQPERIPFRPVSQLPGVSSPTIEDPWLSLSDLFGEVESEAQVQETVSTQIPNKVLPENKTSDFLRRKLINGWQRFKPKINVVTALVKVRRTNAIAQNTVSNAIATETPEPSPTTNPAQINPTSEWIDVSAIAVGYVKHPLEQVLEWLDRAMLWLEKLLFKFWQWLKRFDKLTRSN</sequence>
<accession>A0ABR9UU43</accession>
<keyword evidence="3" id="KW-1185">Reference proteome</keyword>
<evidence type="ECO:0000313" key="3">
    <source>
        <dbReference type="Proteomes" id="UP000651156"/>
    </source>
</evidence>
<evidence type="ECO:0000256" key="1">
    <source>
        <dbReference type="SAM" id="MobiDB-lite"/>
    </source>
</evidence>